<dbReference type="STRING" id="39482.ERS852491_04580"/>
<name>A0A174LJG8_9FIRM</name>
<keyword evidence="2" id="KW-1133">Transmembrane helix</keyword>
<evidence type="ECO:0000256" key="2">
    <source>
        <dbReference type="SAM" id="Phobius"/>
    </source>
</evidence>
<dbReference type="AlphaFoldDB" id="A0A174LJG8"/>
<dbReference type="PROSITE" id="PS50887">
    <property type="entry name" value="GGDEF"/>
    <property type="match status" value="1"/>
</dbReference>
<feature type="transmembrane region" description="Helical" evidence="2">
    <location>
        <begin position="32"/>
        <end position="52"/>
    </location>
</feature>
<feature type="transmembrane region" description="Helical" evidence="2">
    <location>
        <begin position="171"/>
        <end position="191"/>
    </location>
</feature>
<dbReference type="OrthoDB" id="9804955at2"/>
<dbReference type="NCBIfam" id="TIGR00254">
    <property type="entry name" value="GGDEF"/>
    <property type="match status" value="1"/>
</dbReference>
<dbReference type="EC" id="2.7.7.65" evidence="4"/>
<evidence type="ECO:0000259" key="3">
    <source>
        <dbReference type="PROSITE" id="PS50887"/>
    </source>
</evidence>
<dbReference type="SMART" id="SM00267">
    <property type="entry name" value="GGDEF"/>
    <property type="match status" value="1"/>
</dbReference>
<accession>A0A174LJG8</accession>
<evidence type="ECO:0000313" key="4">
    <source>
        <dbReference type="EMBL" id="CUP21810.1"/>
    </source>
</evidence>
<evidence type="ECO:0000313" key="5">
    <source>
        <dbReference type="Proteomes" id="UP000095544"/>
    </source>
</evidence>
<keyword evidence="4" id="KW-0808">Transferase</keyword>
<feature type="transmembrane region" description="Helical" evidence="2">
    <location>
        <begin position="123"/>
        <end position="140"/>
    </location>
</feature>
<dbReference type="Proteomes" id="UP000095544">
    <property type="component" value="Unassembled WGS sequence"/>
</dbReference>
<dbReference type="SUPFAM" id="SSF55073">
    <property type="entry name" value="Nucleotide cyclase"/>
    <property type="match status" value="1"/>
</dbReference>
<feature type="transmembrane region" description="Helical" evidence="2">
    <location>
        <begin position="147"/>
        <end position="165"/>
    </location>
</feature>
<dbReference type="RefSeq" id="WP_055155067.1">
    <property type="nucleotide sequence ID" value="NZ_CYZU01000067.1"/>
</dbReference>
<keyword evidence="4" id="KW-0548">Nucleotidyltransferase</keyword>
<keyword evidence="2" id="KW-0812">Transmembrane</keyword>
<dbReference type="EMBL" id="CYZU01000067">
    <property type="protein sequence ID" value="CUP21810.1"/>
    <property type="molecule type" value="Genomic_DNA"/>
</dbReference>
<reference evidence="4 5" key="1">
    <citation type="submission" date="2015-09" db="EMBL/GenBank/DDBJ databases">
        <authorList>
            <consortium name="Pathogen Informatics"/>
        </authorList>
    </citation>
    <scope>NUCLEOTIDE SEQUENCE [LARGE SCALE GENOMIC DNA]</scope>
    <source>
        <strain evidence="4 5">2789STDY5834876</strain>
    </source>
</reference>
<dbReference type="GO" id="GO:0052621">
    <property type="term" value="F:diguanylate cyclase activity"/>
    <property type="evidence" value="ECO:0007669"/>
    <property type="project" value="UniProtKB-EC"/>
</dbReference>
<proteinExistence type="predicted"/>
<keyword evidence="2" id="KW-0472">Membrane</keyword>
<sequence>MFFNLIGFIRKDLDLKEAYFKSAENEIAEKNLVLLQISSLLNALLLVLFYIITPYIIKGWAITLQHFLFLPAALAFFIISTVYAKTGRRNKRVITGICLAFEVTLFAFVISIDVFPYPDAPSSFLPLLYIAFPALFILRFRQMFTIMFLVEIVYAVAVIQIKNPLMAENDIFNSVVAFIFSLAVAHVILKLRADDHDIRSRYKRLSMLDSLTGILNKKSCENAISQYLNTNTPVHCALLFLDLDDFKKINDTIGHSAGDRLLEETGKLLHKTFHASDIIGRVGGDEFMVLLTNYQDSKESLKKRCTTLQRTLQQIMQNHGVQATCSIGALLVKGQSISFQTAYTLADKYLYEAKSSGKNNCIVQNLNKE</sequence>
<dbReference type="InterPro" id="IPR043128">
    <property type="entry name" value="Rev_trsase/Diguanyl_cyclase"/>
</dbReference>
<dbReference type="PANTHER" id="PTHR45138:SF9">
    <property type="entry name" value="DIGUANYLATE CYCLASE DGCM-RELATED"/>
    <property type="match status" value="1"/>
</dbReference>
<dbReference type="InterPro" id="IPR050469">
    <property type="entry name" value="Diguanylate_Cyclase"/>
</dbReference>
<dbReference type="PANTHER" id="PTHR45138">
    <property type="entry name" value="REGULATORY COMPONENTS OF SENSORY TRANSDUCTION SYSTEM"/>
    <property type="match status" value="1"/>
</dbReference>
<dbReference type="Pfam" id="PF00990">
    <property type="entry name" value="GGDEF"/>
    <property type="match status" value="1"/>
</dbReference>
<feature type="coiled-coil region" evidence="1">
    <location>
        <begin position="291"/>
        <end position="318"/>
    </location>
</feature>
<dbReference type="Gene3D" id="3.30.70.270">
    <property type="match status" value="1"/>
</dbReference>
<organism evidence="4 5">
    <name type="scientific">Faecalicatena contorta</name>
    <dbReference type="NCBI Taxonomy" id="39482"/>
    <lineage>
        <taxon>Bacteria</taxon>
        <taxon>Bacillati</taxon>
        <taxon>Bacillota</taxon>
        <taxon>Clostridia</taxon>
        <taxon>Lachnospirales</taxon>
        <taxon>Lachnospiraceae</taxon>
        <taxon>Faecalicatena</taxon>
    </lineage>
</organism>
<feature type="transmembrane region" description="Helical" evidence="2">
    <location>
        <begin position="64"/>
        <end position="84"/>
    </location>
</feature>
<dbReference type="InterPro" id="IPR029787">
    <property type="entry name" value="Nucleotide_cyclase"/>
</dbReference>
<dbReference type="InterPro" id="IPR000160">
    <property type="entry name" value="GGDEF_dom"/>
</dbReference>
<feature type="transmembrane region" description="Helical" evidence="2">
    <location>
        <begin position="96"/>
        <end position="117"/>
    </location>
</feature>
<evidence type="ECO:0000256" key="1">
    <source>
        <dbReference type="SAM" id="Coils"/>
    </source>
</evidence>
<dbReference type="CDD" id="cd01949">
    <property type="entry name" value="GGDEF"/>
    <property type="match status" value="1"/>
</dbReference>
<keyword evidence="1" id="KW-0175">Coiled coil</keyword>
<gene>
    <name evidence="4" type="primary">ycdT_2</name>
    <name evidence="4" type="ORF">ERS852491_04580</name>
</gene>
<protein>
    <submittedName>
        <fullName evidence="4">Probable diguanylate cyclase YcdT</fullName>
        <ecNumber evidence="4">2.7.7.65</ecNumber>
    </submittedName>
</protein>
<feature type="domain" description="GGDEF" evidence="3">
    <location>
        <begin position="234"/>
        <end position="366"/>
    </location>
</feature>